<dbReference type="PROSITE" id="PS51257">
    <property type="entry name" value="PROKAR_LIPOPROTEIN"/>
    <property type="match status" value="1"/>
</dbReference>
<dbReference type="AlphaFoldDB" id="A0A419XB38"/>
<dbReference type="InterPro" id="IPR050131">
    <property type="entry name" value="Peptidase_S8_subtilisin-like"/>
</dbReference>
<dbReference type="Gene3D" id="3.40.50.200">
    <property type="entry name" value="Peptidase S8/S53 domain"/>
    <property type="match status" value="1"/>
</dbReference>
<dbReference type="PROSITE" id="PS00137">
    <property type="entry name" value="SUBTILASE_HIS"/>
    <property type="match status" value="1"/>
</dbReference>
<evidence type="ECO:0000259" key="6">
    <source>
        <dbReference type="Pfam" id="PF00082"/>
    </source>
</evidence>
<keyword evidence="4 5" id="KW-0720">Serine protease</keyword>
<dbReference type="SUPFAM" id="SSF52743">
    <property type="entry name" value="Subtilisin-like"/>
    <property type="match status" value="1"/>
</dbReference>
<evidence type="ECO:0000256" key="5">
    <source>
        <dbReference type="PROSITE-ProRule" id="PRU01240"/>
    </source>
</evidence>
<feature type="active site" description="Charge relay system" evidence="5">
    <location>
        <position position="220"/>
    </location>
</feature>
<evidence type="ECO:0000256" key="1">
    <source>
        <dbReference type="ARBA" id="ARBA00011073"/>
    </source>
</evidence>
<keyword evidence="3 5" id="KW-0378">Hydrolase</keyword>
<evidence type="ECO:0000313" key="7">
    <source>
        <dbReference type="EMBL" id="RKE04983.1"/>
    </source>
</evidence>
<keyword evidence="2 5" id="KW-0645">Protease</keyword>
<evidence type="ECO:0000256" key="2">
    <source>
        <dbReference type="ARBA" id="ARBA00022670"/>
    </source>
</evidence>
<dbReference type="GO" id="GO:0006508">
    <property type="term" value="P:proteolysis"/>
    <property type="evidence" value="ECO:0007669"/>
    <property type="project" value="UniProtKB-KW"/>
</dbReference>
<dbReference type="InterPro" id="IPR036852">
    <property type="entry name" value="Peptidase_S8/S53_dom_sf"/>
</dbReference>
<proteinExistence type="inferred from homology"/>
<comment type="caution">
    <text evidence="7">The sequence shown here is derived from an EMBL/GenBank/DDBJ whole genome shotgun (WGS) entry which is preliminary data.</text>
</comment>
<evidence type="ECO:0000256" key="4">
    <source>
        <dbReference type="ARBA" id="ARBA00022825"/>
    </source>
</evidence>
<dbReference type="PROSITE" id="PS51892">
    <property type="entry name" value="SUBTILASE"/>
    <property type="match status" value="1"/>
</dbReference>
<keyword evidence="8" id="KW-1185">Reference proteome</keyword>
<comment type="similarity">
    <text evidence="1 5">Belongs to the peptidase S8 family.</text>
</comment>
<dbReference type="PANTHER" id="PTHR43806:SF11">
    <property type="entry name" value="CEREVISIN-RELATED"/>
    <property type="match status" value="1"/>
</dbReference>
<feature type="domain" description="Peptidase S8/S53" evidence="6">
    <location>
        <begin position="212"/>
        <end position="477"/>
    </location>
</feature>
<dbReference type="Proteomes" id="UP000284531">
    <property type="component" value="Unassembled WGS sequence"/>
</dbReference>
<organism evidence="7 8">
    <name type="scientific">Marinifilum flexuosum</name>
    <dbReference type="NCBI Taxonomy" id="1117708"/>
    <lineage>
        <taxon>Bacteria</taxon>
        <taxon>Pseudomonadati</taxon>
        <taxon>Bacteroidota</taxon>
        <taxon>Bacteroidia</taxon>
        <taxon>Marinilabiliales</taxon>
        <taxon>Marinifilaceae</taxon>
    </lineage>
</organism>
<dbReference type="InterPro" id="IPR000209">
    <property type="entry name" value="Peptidase_S8/S53_dom"/>
</dbReference>
<accession>A0A419XB38</accession>
<dbReference type="InterPro" id="IPR015500">
    <property type="entry name" value="Peptidase_S8_subtilisin-rel"/>
</dbReference>
<feature type="active site" description="Charge relay system" evidence="5">
    <location>
        <position position="440"/>
    </location>
</feature>
<dbReference type="Gene3D" id="2.160.20.110">
    <property type="match status" value="1"/>
</dbReference>
<dbReference type="PRINTS" id="PR00723">
    <property type="entry name" value="SUBTILISIN"/>
</dbReference>
<gene>
    <name evidence="7" type="ORF">BXY64_2014</name>
</gene>
<name>A0A419XB38_9BACT</name>
<dbReference type="InterPro" id="IPR023828">
    <property type="entry name" value="Peptidase_S8_Ser-AS"/>
</dbReference>
<dbReference type="CDD" id="cd07473">
    <property type="entry name" value="Peptidases_S8_Subtilisin_like"/>
    <property type="match status" value="1"/>
</dbReference>
<dbReference type="PANTHER" id="PTHR43806">
    <property type="entry name" value="PEPTIDASE S8"/>
    <property type="match status" value="1"/>
</dbReference>
<dbReference type="InterPro" id="IPR022398">
    <property type="entry name" value="Peptidase_S8_His-AS"/>
</dbReference>
<sequence>MKWINFIMIAFIFLLIGCNNLSNDETNMRKFVASKFPSHNISEIKMDSSLKSSWIIKFNSDSSRILIQNKDTLINNQIIPRKSIQIANEVIVKLRSEFKLIDFRNIIDEKKFYNNEISIIDSIPKTKIFRLRIANSRVVNHHEVIKELKSLNLFDIVEPNYIVTQETNQYLVNYSPKQWYLYNSGTTVLNSKIDADIDGIEVLSRCDPKKLKEVIVAVIDCGIDINHPSLKDNIWINKQEIEGNNIDDDGNGYVDDVFGWNFQSNNNSVYDYNGHGTHIAGIICSKENRHGCPVGISANSKLLVAKYTNGSIGSTFNITKAINYCIEKKVDIINMSFGGYDKSDILYDAVKSAYYTNKIVLVAAAGNDAIDIYEIPYYPASFVFVNTVASTNCFDELSSFSNYQGYNSSWNYAVIDIAAPGTDIYSTIPGGGFKLMSGTSMACPQVTATFALLKGIYWDESPNELRLRILNSADIVSSLHNKVPQSRRLNIYRAIYQPKVTADFCNELVSGQPRCNRYPYANYGDEGIDGDSYETAYEICTIEQLLNIRKVDMNKHFRLVKNLVWHGNLSSETNMIGFNSNIPFNGIIWGDGYTIFGFSLKSEKEIGLIKHIGKQGRVINLKMEGVYLQGKGNVGSIAAICEGGINNVQVTGVVKGNRNVGGLVGDLKGGWVYNGYYEGQLLANSFVGGVSGKCSRGAKIKRCHTRVDLIGDISGGISGELSGDCEINEAYSFVKIKSNFKTGGLVGSLQCMSSIKNSYTEGRVYSSNTGGGLVGEISNASVDNSYSLCHVVGDKDLGGLIGVKNDDIIYNIGGDYQKWKYKCTNSQIPPIPTSITNSYFLRDNNKLGAGGVPKSLIELKDKNTFNNWFSTFNWTIPKGFTPASPALPRTNISLY</sequence>
<dbReference type="GO" id="GO:0004252">
    <property type="term" value="F:serine-type endopeptidase activity"/>
    <property type="evidence" value="ECO:0007669"/>
    <property type="project" value="UniProtKB-UniRule"/>
</dbReference>
<evidence type="ECO:0000256" key="3">
    <source>
        <dbReference type="ARBA" id="ARBA00022801"/>
    </source>
</evidence>
<protein>
    <submittedName>
        <fullName evidence="7">Subtilase family protein</fullName>
    </submittedName>
</protein>
<dbReference type="EMBL" id="RAPQ01000008">
    <property type="protein sequence ID" value="RKE04983.1"/>
    <property type="molecule type" value="Genomic_DNA"/>
</dbReference>
<dbReference type="InterPro" id="IPR034204">
    <property type="entry name" value="PfSUB1-like_cat_dom"/>
</dbReference>
<dbReference type="PROSITE" id="PS00138">
    <property type="entry name" value="SUBTILASE_SER"/>
    <property type="match status" value="1"/>
</dbReference>
<dbReference type="RefSeq" id="WP_170150625.1">
    <property type="nucleotide sequence ID" value="NZ_RAPQ01000008.1"/>
</dbReference>
<reference evidence="7 8" key="1">
    <citation type="submission" date="2018-09" db="EMBL/GenBank/DDBJ databases">
        <title>Genomic Encyclopedia of Archaeal and Bacterial Type Strains, Phase II (KMG-II): from individual species to whole genera.</title>
        <authorList>
            <person name="Goeker M."/>
        </authorList>
    </citation>
    <scope>NUCLEOTIDE SEQUENCE [LARGE SCALE GENOMIC DNA]</scope>
    <source>
        <strain evidence="7 8">DSM 21950</strain>
    </source>
</reference>
<evidence type="ECO:0000313" key="8">
    <source>
        <dbReference type="Proteomes" id="UP000284531"/>
    </source>
</evidence>
<feature type="active site" description="Charge relay system" evidence="5">
    <location>
        <position position="275"/>
    </location>
</feature>
<dbReference type="Pfam" id="PF00082">
    <property type="entry name" value="Peptidase_S8"/>
    <property type="match status" value="1"/>
</dbReference>